<feature type="coiled-coil region" evidence="1">
    <location>
        <begin position="266"/>
        <end position="324"/>
    </location>
</feature>
<sequence length="486" mass="57333">MTVELKQNESWKERYIEQKNQLSKMNQTIEDLQTRLKISLQSCSELEKKHQEEMDQINSQRMSETIFMKTNFSKKENQQNEIISNLKEEIKSLKAEIGDYNQKLIDLQKKSSLEKDSNKDQSFVPFSIQIPTTDLELKWKGLYKKEKEKKKKLKNLQLQQSKLIDEKQQKIEYLEKEIDEKQNLIDSIQQQQQTETSAIIQSLQQKIDDFQSQNSFSFQESQKKLIQQSNNNMELELASFFSEQNEIHNKKINSLSIKLSKSIQIINNIKEQNEKLSAHNHQLKEKIKQISFIQNDLNSALFENQEKEQIIKKMAKKISQLRSKNKYLKKLLNDQNRSQNLGESESEVQNNSQVFFDKFLSMFDNHKNEINSMIQSNSSSQVIPTNLLPPELLSDLSNNEITIERIIEWYNKKINFLRSSSKQLKIMKNVISSCFTNVQFNIDNNKVFCEQVRNEINSLKDNLREMTLKQQQMHLNTIVISDKENT</sequence>
<keyword evidence="1" id="KW-0175">Coiled coil</keyword>
<comment type="caution">
    <text evidence="2">The sequence shown here is derived from an EMBL/GenBank/DDBJ whole genome shotgun (WGS) entry which is preliminary data.</text>
</comment>
<keyword evidence="3" id="KW-1185">Reference proteome</keyword>
<gene>
    <name evidence="2" type="ORF">M9Y10_022338</name>
</gene>
<feature type="coiled-coil region" evidence="1">
    <location>
        <begin position="146"/>
        <end position="194"/>
    </location>
</feature>
<feature type="coiled-coil region" evidence="1">
    <location>
        <begin position="76"/>
        <end position="110"/>
    </location>
</feature>
<name>A0ABR2KRZ5_9EUKA</name>
<dbReference type="Proteomes" id="UP001470230">
    <property type="component" value="Unassembled WGS sequence"/>
</dbReference>
<accession>A0ABR2KRZ5</accession>
<feature type="coiled-coil region" evidence="1">
    <location>
        <begin position="8"/>
        <end position="49"/>
    </location>
</feature>
<organism evidence="2 3">
    <name type="scientific">Tritrichomonas musculus</name>
    <dbReference type="NCBI Taxonomy" id="1915356"/>
    <lineage>
        <taxon>Eukaryota</taxon>
        <taxon>Metamonada</taxon>
        <taxon>Parabasalia</taxon>
        <taxon>Tritrichomonadida</taxon>
        <taxon>Tritrichomonadidae</taxon>
        <taxon>Tritrichomonas</taxon>
    </lineage>
</organism>
<reference evidence="2 3" key="1">
    <citation type="submission" date="2024-04" db="EMBL/GenBank/DDBJ databases">
        <title>Tritrichomonas musculus Genome.</title>
        <authorList>
            <person name="Alves-Ferreira E."/>
            <person name="Grigg M."/>
            <person name="Lorenzi H."/>
            <person name="Galac M."/>
        </authorList>
    </citation>
    <scope>NUCLEOTIDE SEQUENCE [LARGE SCALE GENOMIC DNA]</scope>
    <source>
        <strain evidence="2 3">EAF2021</strain>
    </source>
</reference>
<protein>
    <submittedName>
        <fullName evidence="2">Uncharacterized protein</fullName>
    </submittedName>
</protein>
<proteinExistence type="predicted"/>
<evidence type="ECO:0000256" key="1">
    <source>
        <dbReference type="SAM" id="Coils"/>
    </source>
</evidence>
<dbReference type="EMBL" id="JAPFFF010000003">
    <property type="protein sequence ID" value="KAK8893909.1"/>
    <property type="molecule type" value="Genomic_DNA"/>
</dbReference>
<evidence type="ECO:0000313" key="3">
    <source>
        <dbReference type="Proteomes" id="UP001470230"/>
    </source>
</evidence>
<evidence type="ECO:0000313" key="2">
    <source>
        <dbReference type="EMBL" id="KAK8893909.1"/>
    </source>
</evidence>